<proteinExistence type="predicted"/>
<dbReference type="Proteomes" id="UP000229681">
    <property type="component" value="Unassembled WGS sequence"/>
</dbReference>
<comment type="caution">
    <text evidence="1">The sequence shown here is derived from an EMBL/GenBank/DDBJ whole genome shotgun (WGS) entry which is preliminary data.</text>
</comment>
<evidence type="ECO:0000313" key="1">
    <source>
        <dbReference type="EMBL" id="PJF37122.1"/>
    </source>
</evidence>
<sequence length="167" mass="19356">MVELAKRRLTVYGDWYTDFQPALQPALAHTQPILGGDYIPFWIGNSPDAAILFQHPPSTAEQYLQLPNAPKVFFEAEIYVDLRNIREHPDVPQTGADFRLSIREGRHIQTLYEGSFDVNVEREPIPFRVDLSQWRGKAVVLVYETLIRQDNASYAWAMWRNPRLVTE</sequence>
<gene>
    <name evidence="1" type="ORF">CUN49_01925</name>
</gene>
<organism evidence="1 2">
    <name type="scientific">Candidatus Thermofonsia Clade 1 bacterium</name>
    <dbReference type="NCBI Taxonomy" id="2364210"/>
    <lineage>
        <taxon>Bacteria</taxon>
        <taxon>Bacillati</taxon>
        <taxon>Chloroflexota</taxon>
        <taxon>Candidatus Thermofontia</taxon>
        <taxon>Candidatus Thermofonsia Clade 1</taxon>
    </lineage>
</organism>
<dbReference type="EMBL" id="PGTM01000014">
    <property type="protein sequence ID" value="PJF37122.1"/>
    <property type="molecule type" value="Genomic_DNA"/>
</dbReference>
<dbReference type="AlphaFoldDB" id="A0A2M8PHV4"/>
<accession>A0A2M8PHV4</accession>
<evidence type="ECO:0000313" key="2">
    <source>
        <dbReference type="Proteomes" id="UP000229681"/>
    </source>
</evidence>
<name>A0A2M8PHV4_9CHLR</name>
<reference evidence="1 2" key="1">
    <citation type="submission" date="2017-11" db="EMBL/GenBank/DDBJ databases">
        <title>Evolution of Phototrophy in the Chloroflexi Phylum Driven by Horizontal Gene Transfer.</title>
        <authorList>
            <person name="Ward L.M."/>
            <person name="Hemp J."/>
            <person name="Shih P.M."/>
            <person name="Mcglynn S.E."/>
            <person name="Fischer W."/>
        </authorList>
    </citation>
    <scope>NUCLEOTIDE SEQUENCE [LARGE SCALE GENOMIC DNA]</scope>
    <source>
        <strain evidence="1">JP3_13</strain>
    </source>
</reference>
<protein>
    <submittedName>
        <fullName evidence="1">Uncharacterized protein</fullName>
    </submittedName>
</protein>